<feature type="region of interest" description="Disordered" evidence="1">
    <location>
        <begin position="1"/>
        <end position="22"/>
    </location>
</feature>
<dbReference type="RefSeq" id="WP_250924238.1">
    <property type="nucleotide sequence ID" value="NZ_JAMQAW010000096.1"/>
</dbReference>
<evidence type="ECO:0000256" key="1">
    <source>
        <dbReference type="SAM" id="MobiDB-lite"/>
    </source>
</evidence>
<sequence>MSELRTAQGLTLDGLSSSSMTVRSSTPFATVDGEEHGGRAVCVTSLRRGGFLGEGEQANGVGNGQRNQGRDKSHAMPGIRTQLTGFRP</sequence>
<feature type="region of interest" description="Disordered" evidence="1">
    <location>
        <begin position="52"/>
        <end position="88"/>
    </location>
</feature>
<dbReference type="Proteomes" id="UP001431429">
    <property type="component" value="Unassembled WGS sequence"/>
</dbReference>
<reference evidence="2" key="1">
    <citation type="submission" date="2022-06" db="EMBL/GenBank/DDBJ databases">
        <title>Genome public.</title>
        <authorList>
            <person name="Sun Q."/>
        </authorList>
    </citation>
    <scope>NUCLEOTIDE SEQUENCE</scope>
    <source>
        <strain evidence="2">CWNU-1</strain>
    </source>
</reference>
<name>A0ABT0UZU6_9ACTN</name>
<dbReference type="EMBL" id="JAMQAW010000096">
    <property type="protein sequence ID" value="MCM2393947.1"/>
    <property type="molecule type" value="Genomic_DNA"/>
</dbReference>
<protein>
    <submittedName>
        <fullName evidence="2">Uncharacterized protein</fullName>
    </submittedName>
</protein>
<evidence type="ECO:0000313" key="3">
    <source>
        <dbReference type="Proteomes" id="UP001431429"/>
    </source>
</evidence>
<proteinExistence type="predicted"/>
<evidence type="ECO:0000313" key="2">
    <source>
        <dbReference type="EMBL" id="MCM2393947.1"/>
    </source>
</evidence>
<accession>A0ABT0UZU6</accession>
<organism evidence="2 3">
    <name type="scientific">Streptomyces albipurpureus</name>
    <dbReference type="NCBI Taxonomy" id="2897419"/>
    <lineage>
        <taxon>Bacteria</taxon>
        <taxon>Bacillati</taxon>
        <taxon>Actinomycetota</taxon>
        <taxon>Actinomycetes</taxon>
        <taxon>Kitasatosporales</taxon>
        <taxon>Streptomycetaceae</taxon>
        <taxon>Streptomyces</taxon>
    </lineage>
</organism>
<gene>
    <name evidence="2" type="ORF">NBG84_37730</name>
</gene>
<comment type="caution">
    <text evidence="2">The sequence shown here is derived from an EMBL/GenBank/DDBJ whole genome shotgun (WGS) entry which is preliminary data.</text>
</comment>
<keyword evidence="3" id="KW-1185">Reference proteome</keyword>